<dbReference type="Pfam" id="PF00196">
    <property type="entry name" value="GerE"/>
    <property type="match status" value="1"/>
</dbReference>
<keyword evidence="5" id="KW-0238">DNA-binding</keyword>
<dbReference type="SUPFAM" id="SSF52540">
    <property type="entry name" value="P-loop containing nucleoside triphosphate hydrolases"/>
    <property type="match status" value="1"/>
</dbReference>
<protein>
    <submittedName>
        <fullName evidence="5">DNA-binding CsgD family transcriptional regulator</fullName>
    </submittedName>
</protein>
<feature type="region of interest" description="Disordered" evidence="3">
    <location>
        <begin position="859"/>
        <end position="881"/>
    </location>
</feature>
<evidence type="ECO:0000256" key="3">
    <source>
        <dbReference type="SAM" id="MobiDB-lite"/>
    </source>
</evidence>
<reference evidence="5 6" key="1">
    <citation type="submission" date="2020-10" db="EMBL/GenBank/DDBJ databases">
        <title>Sequencing the genomes of 1000 actinobacteria strains.</title>
        <authorList>
            <person name="Klenk H.-P."/>
        </authorList>
    </citation>
    <scope>NUCLEOTIDE SEQUENCE [LARGE SCALE GENOMIC DNA]</scope>
    <source>
        <strain evidence="5 6">DSM 44653</strain>
    </source>
</reference>
<dbReference type="PANTHER" id="PTHR16305">
    <property type="entry name" value="TESTICULAR SOLUBLE ADENYLYL CYCLASE"/>
    <property type="match status" value="1"/>
</dbReference>
<keyword evidence="6" id="KW-1185">Reference proteome</keyword>
<dbReference type="Proteomes" id="UP000631670">
    <property type="component" value="Unassembled WGS sequence"/>
</dbReference>
<evidence type="ECO:0000313" key="5">
    <source>
        <dbReference type="EMBL" id="MBE1496550.1"/>
    </source>
</evidence>
<dbReference type="PRINTS" id="PR00038">
    <property type="entry name" value="HTHLUXR"/>
</dbReference>
<dbReference type="Gene3D" id="1.10.10.10">
    <property type="entry name" value="Winged helix-like DNA-binding domain superfamily/Winged helix DNA-binding domain"/>
    <property type="match status" value="1"/>
</dbReference>
<dbReference type="InterPro" id="IPR036388">
    <property type="entry name" value="WH-like_DNA-bd_sf"/>
</dbReference>
<dbReference type="Gene3D" id="1.25.40.10">
    <property type="entry name" value="Tetratricopeptide repeat domain"/>
    <property type="match status" value="1"/>
</dbReference>
<dbReference type="PROSITE" id="PS00622">
    <property type="entry name" value="HTH_LUXR_1"/>
    <property type="match status" value="1"/>
</dbReference>
<dbReference type="PANTHER" id="PTHR16305:SF35">
    <property type="entry name" value="TRANSCRIPTIONAL ACTIVATOR DOMAIN"/>
    <property type="match status" value="1"/>
</dbReference>
<evidence type="ECO:0000256" key="1">
    <source>
        <dbReference type="ARBA" id="ARBA00022741"/>
    </source>
</evidence>
<dbReference type="InterPro" id="IPR041664">
    <property type="entry name" value="AAA_16"/>
</dbReference>
<keyword evidence="2" id="KW-0067">ATP-binding</keyword>
<dbReference type="InterPro" id="IPR000792">
    <property type="entry name" value="Tscrpt_reg_LuxR_C"/>
</dbReference>
<dbReference type="SUPFAM" id="SSF46894">
    <property type="entry name" value="C-terminal effector domain of the bipartite response regulators"/>
    <property type="match status" value="1"/>
</dbReference>
<name>A0ABR9I065_9PSEU</name>
<dbReference type="SMART" id="SM00421">
    <property type="entry name" value="HTH_LUXR"/>
    <property type="match status" value="1"/>
</dbReference>
<sequence>MRGSARPDLAGRDWELRVLTDRARAAALGEGQAVLVRGPAGIGKTGLLAVALEELGRGAATVLTVTCADTGAGAYEAVRALFGPLWPRGDAGEAGLLAGSARLALPALAPGRGDGTADTYSVMHGLYWLVAGLAARGPVVLAVDDVQWCDETSLRWLGFLLRRAEDLPVLVLLAQRTGSDGPGPAVLAEIGTAVNCLAVDLAPLTAEAVADVLAAGFGAAPDPEFVRHAVDITGGNPFLLDRVVGSLRDRVPPDAGHVGELEELGREAVVRPLLDRLSPDALAVARAIAVLGGEELETIAALAGTRPGPARHAVQALRDGELLEPDRLDYAHDLIRAAALNTAAPAELARLRERAATLLNDSGRSSEEVAVHLLVLDGPPQPWMVTVLREAAAAAESRGAPAAAARYLTQVLRAHEDDVAVLVHLSRVLGQTDPAASLRHLEHALELVADPRRRVPIVMQYVMVSLGAQNSRRSYALATEVADALEAVTDPTPSPADRALRMVGQSALLLSGLDEKATVSQVGARLRDVVPPPGDTAEERELLGMLSSLGTLQGRPAGEVVAQAAQVLRIGDVAPGGWAVLGAVLTLYLADRPEPALAALGGVLDHAQRRGQGWTYVLGATTRALVHQFCGNLTDALADAQYSFDVITQERWAPGTAMPQTVLASLLVRQGDPAGAEEVLAAIVRPRLEHFTLEYHWYLIAKARARAAFGDVEGALAVLRTCGESLAGNGIGNPVLAPWWYESAELLAGLGRRAEGEAVLDGVEPAVRRWGTNRVLGMLETSRGVLADGGAAIERLRDAAELLADSPAKVEQAKAEYLLGRRLLARGDAEGARERLRRSIDLSVLSRDKQQLGLSLPALAEAGGRMRHGTDSPSDALSGSERRVAERAAEGATNREIAESLFITQRTVEVHLTSVYRKLGIGGRAELAEALRDH</sequence>
<dbReference type="EMBL" id="JADBEG010000001">
    <property type="protein sequence ID" value="MBE1496550.1"/>
    <property type="molecule type" value="Genomic_DNA"/>
</dbReference>
<dbReference type="InterPro" id="IPR011990">
    <property type="entry name" value="TPR-like_helical_dom_sf"/>
</dbReference>
<dbReference type="PROSITE" id="PS50043">
    <property type="entry name" value="HTH_LUXR_2"/>
    <property type="match status" value="1"/>
</dbReference>
<accession>A0ABR9I065</accession>
<proteinExistence type="predicted"/>
<gene>
    <name evidence="5" type="ORF">H4696_003650</name>
</gene>
<dbReference type="Pfam" id="PF13191">
    <property type="entry name" value="AAA_16"/>
    <property type="match status" value="1"/>
</dbReference>
<evidence type="ECO:0000259" key="4">
    <source>
        <dbReference type="PROSITE" id="PS50043"/>
    </source>
</evidence>
<evidence type="ECO:0000256" key="2">
    <source>
        <dbReference type="ARBA" id="ARBA00022840"/>
    </source>
</evidence>
<keyword evidence="1" id="KW-0547">Nucleotide-binding</keyword>
<dbReference type="InterPro" id="IPR027417">
    <property type="entry name" value="P-loop_NTPase"/>
</dbReference>
<comment type="caution">
    <text evidence="5">The sequence shown here is derived from an EMBL/GenBank/DDBJ whole genome shotgun (WGS) entry which is preliminary data.</text>
</comment>
<feature type="domain" description="HTH luxR-type" evidence="4">
    <location>
        <begin position="870"/>
        <end position="934"/>
    </location>
</feature>
<dbReference type="InterPro" id="IPR016032">
    <property type="entry name" value="Sig_transdc_resp-reg_C-effctor"/>
</dbReference>
<dbReference type="GO" id="GO:0003677">
    <property type="term" value="F:DNA binding"/>
    <property type="evidence" value="ECO:0007669"/>
    <property type="project" value="UniProtKB-KW"/>
</dbReference>
<dbReference type="SUPFAM" id="SSF48452">
    <property type="entry name" value="TPR-like"/>
    <property type="match status" value="2"/>
</dbReference>
<organism evidence="5 6">
    <name type="scientific">Amycolatopsis lexingtonensis</name>
    <dbReference type="NCBI Taxonomy" id="218822"/>
    <lineage>
        <taxon>Bacteria</taxon>
        <taxon>Bacillati</taxon>
        <taxon>Actinomycetota</taxon>
        <taxon>Actinomycetes</taxon>
        <taxon>Pseudonocardiales</taxon>
        <taxon>Pseudonocardiaceae</taxon>
        <taxon>Amycolatopsis</taxon>
    </lineage>
</organism>
<evidence type="ECO:0000313" key="6">
    <source>
        <dbReference type="Proteomes" id="UP000631670"/>
    </source>
</evidence>
<dbReference type="CDD" id="cd06170">
    <property type="entry name" value="LuxR_C_like"/>
    <property type="match status" value="1"/>
</dbReference>